<protein>
    <submittedName>
        <fullName evidence="1">Uncharacterized protein</fullName>
    </submittedName>
</protein>
<name>A0A2P2Q801_RHIMU</name>
<dbReference type="EMBL" id="GGEC01082631">
    <property type="protein sequence ID" value="MBX63115.1"/>
    <property type="molecule type" value="Transcribed_RNA"/>
</dbReference>
<evidence type="ECO:0000313" key="1">
    <source>
        <dbReference type="EMBL" id="MBX63115.1"/>
    </source>
</evidence>
<reference evidence="1" key="1">
    <citation type="submission" date="2018-02" db="EMBL/GenBank/DDBJ databases">
        <title>Rhizophora mucronata_Transcriptome.</title>
        <authorList>
            <person name="Meera S.P."/>
            <person name="Sreeshan A."/>
            <person name="Augustine A."/>
        </authorList>
    </citation>
    <scope>NUCLEOTIDE SEQUENCE</scope>
    <source>
        <tissue evidence="1">Leaf</tissue>
    </source>
</reference>
<proteinExistence type="predicted"/>
<dbReference type="AlphaFoldDB" id="A0A2P2Q801"/>
<organism evidence="1">
    <name type="scientific">Rhizophora mucronata</name>
    <name type="common">Asiatic mangrove</name>
    <dbReference type="NCBI Taxonomy" id="61149"/>
    <lineage>
        <taxon>Eukaryota</taxon>
        <taxon>Viridiplantae</taxon>
        <taxon>Streptophyta</taxon>
        <taxon>Embryophyta</taxon>
        <taxon>Tracheophyta</taxon>
        <taxon>Spermatophyta</taxon>
        <taxon>Magnoliopsida</taxon>
        <taxon>eudicotyledons</taxon>
        <taxon>Gunneridae</taxon>
        <taxon>Pentapetalae</taxon>
        <taxon>rosids</taxon>
        <taxon>fabids</taxon>
        <taxon>Malpighiales</taxon>
        <taxon>Rhizophoraceae</taxon>
        <taxon>Rhizophora</taxon>
    </lineage>
</organism>
<sequence length="23" mass="2821">MYYLTFKSVYSLFLFIFDIPSLL</sequence>
<accession>A0A2P2Q801</accession>